<evidence type="ECO:0000313" key="2">
    <source>
        <dbReference type="EMBL" id="JAD94636.1"/>
    </source>
</evidence>
<name>A0A0A9E3M0_ARUDO</name>
<feature type="region of interest" description="Disordered" evidence="1">
    <location>
        <begin position="61"/>
        <end position="121"/>
    </location>
</feature>
<feature type="compositionally biased region" description="Low complexity" evidence="1">
    <location>
        <begin position="66"/>
        <end position="76"/>
    </location>
</feature>
<reference evidence="2" key="2">
    <citation type="journal article" date="2015" name="Data Brief">
        <title>Shoot transcriptome of the giant reed, Arundo donax.</title>
        <authorList>
            <person name="Barrero R.A."/>
            <person name="Guerrero F.D."/>
            <person name="Moolhuijzen P."/>
            <person name="Goolsby J.A."/>
            <person name="Tidwell J."/>
            <person name="Bellgard S.E."/>
            <person name="Bellgard M.I."/>
        </authorList>
    </citation>
    <scope>NUCLEOTIDE SEQUENCE</scope>
    <source>
        <tissue evidence="2">Shoot tissue taken approximately 20 cm above the soil surface</tissue>
    </source>
</reference>
<feature type="compositionally biased region" description="Polar residues" evidence="1">
    <location>
        <begin position="1"/>
        <end position="11"/>
    </location>
</feature>
<feature type="compositionally biased region" description="Polar residues" evidence="1">
    <location>
        <begin position="77"/>
        <end position="86"/>
    </location>
</feature>
<organism evidence="2">
    <name type="scientific">Arundo donax</name>
    <name type="common">Giant reed</name>
    <name type="synonym">Donax arundinaceus</name>
    <dbReference type="NCBI Taxonomy" id="35708"/>
    <lineage>
        <taxon>Eukaryota</taxon>
        <taxon>Viridiplantae</taxon>
        <taxon>Streptophyta</taxon>
        <taxon>Embryophyta</taxon>
        <taxon>Tracheophyta</taxon>
        <taxon>Spermatophyta</taxon>
        <taxon>Magnoliopsida</taxon>
        <taxon>Liliopsida</taxon>
        <taxon>Poales</taxon>
        <taxon>Poaceae</taxon>
        <taxon>PACMAD clade</taxon>
        <taxon>Arundinoideae</taxon>
        <taxon>Arundineae</taxon>
        <taxon>Arundo</taxon>
    </lineage>
</organism>
<feature type="compositionally biased region" description="Low complexity" evidence="1">
    <location>
        <begin position="87"/>
        <end position="96"/>
    </location>
</feature>
<reference evidence="2" key="1">
    <citation type="submission" date="2014-09" db="EMBL/GenBank/DDBJ databases">
        <authorList>
            <person name="Magalhaes I.L.F."/>
            <person name="Oliveira U."/>
            <person name="Santos F.R."/>
            <person name="Vidigal T.H.D.A."/>
            <person name="Brescovit A.D."/>
            <person name="Santos A.J."/>
        </authorList>
    </citation>
    <scope>NUCLEOTIDE SEQUENCE</scope>
    <source>
        <tissue evidence="2">Shoot tissue taken approximately 20 cm above the soil surface</tissue>
    </source>
</reference>
<sequence>MTATTGQTTSVHPAHRIGRLRGAEEEAAARVPGGRSRRAVSTSEMAWMVFPIPISSARMPPRVAEASWASAHASHSFWNRSSGSTTSGPAPLSARSPPSPRGPPRARRPRPPPCARRATCR</sequence>
<dbReference type="AlphaFoldDB" id="A0A0A9E3M0"/>
<protein>
    <submittedName>
        <fullName evidence="2">Uncharacterized protein</fullName>
    </submittedName>
</protein>
<evidence type="ECO:0000256" key="1">
    <source>
        <dbReference type="SAM" id="MobiDB-lite"/>
    </source>
</evidence>
<dbReference type="EMBL" id="GBRH01203259">
    <property type="protein sequence ID" value="JAD94636.1"/>
    <property type="molecule type" value="Transcribed_RNA"/>
</dbReference>
<feature type="region of interest" description="Disordered" evidence="1">
    <location>
        <begin position="1"/>
        <end position="42"/>
    </location>
</feature>
<proteinExistence type="predicted"/>
<accession>A0A0A9E3M0</accession>